<dbReference type="EMBL" id="SRME01000002">
    <property type="protein sequence ID" value="TGG88369.1"/>
    <property type="molecule type" value="Genomic_DNA"/>
</dbReference>
<keyword evidence="3" id="KW-1185">Reference proteome</keyword>
<sequence length="74" mass="8522">MMKLLKSFVKYPEYDIIKSILEENGIEVQLKQTGNIGVAFFGDSTNCDIYVPEEYYQKSLEIIEQYKEGGFNNG</sequence>
<organism evidence="1 3">
    <name type="scientific">Geotoga petraea</name>
    <dbReference type="NCBI Taxonomy" id="28234"/>
    <lineage>
        <taxon>Bacteria</taxon>
        <taxon>Thermotogati</taxon>
        <taxon>Thermotogota</taxon>
        <taxon>Thermotogae</taxon>
        <taxon>Petrotogales</taxon>
        <taxon>Petrotogaceae</taxon>
        <taxon>Geotoga</taxon>
    </lineage>
</organism>
<protein>
    <submittedName>
        <fullName evidence="2">DUF2007 domain-containing protein</fullName>
    </submittedName>
    <submittedName>
        <fullName evidence="1">Putative signal transducing protein</fullName>
    </submittedName>
</protein>
<dbReference type="OrthoDB" id="47495at2"/>
<gene>
    <name evidence="2" type="ORF">E4650_04825</name>
    <name evidence="1" type="ORF">SAMN04488588_0684</name>
</gene>
<evidence type="ECO:0000313" key="3">
    <source>
        <dbReference type="Proteomes" id="UP000199322"/>
    </source>
</evidence>
<dbReference type="EMBL" id="FMYV01000002">
    <property type="protein sequence ID" value="SDC24092.1"/>
    <property type="molecule type" value="Genomic_DNA"/>
</dbReference>
<dbReference type="STRING" id="28234.SAMN04488588_0684"/>
<evidence type="ECO:0000313" key="1">
    <source>
        <dbReference type="EMBL" id="SDC24092.1"/>
    </source>
</evidence>
<evidence type="ECO:0000313" key="4">
    <source>
        <dbReference type="Proteomes" id="UP000297288"/>
    </source>
</evidence>
<dbReference type="Proteomes" id="UP000199322">
    <property type="component" value="Unassembled WGS sequence"/>
</dbReference>
<reference evidence="1 3" key="1">
    <citation type="submission" date="2016-10" db="EMBL/GenBank/DDBJ databases">
        <authorList>
            <person name="de Groot N.N."/>
        </authorList>
    </citation>
    <scope>NUCLEOTIDE SEQUENCE [LARGE SCALE GENOMIC DNA]</scope>
    <source>
        <strain evidence="1 3">WG14</strain>
    </source>
</reference>
<name>A0A1G6JZ88_9BACT</name>
<evidence type="ECO:0000313" key="2">
    <source>
        <dbReference type="EMBL" id="TGG88369.1"/>
    </source>
</evidence>
<dbReference type="Proteomes" id="UP000297288">
    <property type="component" value="Unassembled WGS sequence"/>
</dbReference>
<proteinExistence type="predicted"/>
<reference evidence="2 4" key="2">
    <citation type="submission" date="2019-04" db="EMBL/GenBank/DDBJ databases">
        <title>Draft genome sequence data and analysis of a Fermenting Bacterium, Geotoga petraea strain HO-Geo1, isolated from heavy-oil petroleum reservoir in Russia.</title>
        <authorList>
            <person name="Grouzdev D.S."/>
            <person name="Semenova E.M."/>
            <person name="Sokolova D.S."/>
            <person name="Tourova T.P."/>
            <person name="Poltaraus A.B."/>
            <person name="Nazina T.N."/>
        </authorList>
    </citation>
    <scope>NUCLEOTIDE SEQUENCE [LARGE SCALE GENOMIC DNA]</scope>
    <source>
        <strain evidence="2 4">HO-Geo1</strain>
    </source>
</reference>
<dbReference type="RefSeq" id="WP_091402815.1">
    <property type="nucleotide sequence ID" value="NZ_LTDH01000002.1"/>
</dbReference>
<dbReference type="AlphaFoldDB" id="A0A1G6JZ88"/>
<accession>A0A1G6JZ88</accession>